<dbReference type="SUPFAM" id="SSF53822">
    <property type="entry name" value="Periplasmic binding protein-like I"/>
    <property type="match status" value="1"/>
</dbReference>
<proteinExistence type="inferred from homology"/>
<reference evidence="6 7" key="1">
    <citation type="submission" date="2024-07" db="EMBL/GenBank/DDBJ databases">
        <title>Description of Labrys sedimenti sp. nov., isolated from a diclofenac-degrading enrichment culture.</title>
        <authorList>
            <person name="Tancsics A."/>
            <person name="Csepanyi A."/>
        </authorList>
    </citation>
    <scope>NUCLEOTIDE SEQUENCE [LARGE SCALE GENOMIC DNA]</scope>
    <source>
        <strain evidence="6 7">LMG 23578</strain>
    </source>
</reference>
<dbReference type="PANTHER" id="PTHR47628:SF1">
    <property type="entry name" value="ALIPHATIC AMIDASE EXPRESSION-REGULATING PROTEIN"/>
    <property type="match status" value="1"/>
</dbReference>
<dbReference type="Gene3D" id="3.40.50.2300">
    <property type="match status" value="2"/>
</dbReference>
<keyword evidence="7" id="KW-1185">Reference proteome</keyword>
<evidence type="ECO:0000256" key="2">
    <source>
        <dbReference type="ARBA" id="ARBA00022448"/>
    </source>
</evidence>
<keyword evidence="4" id="KW-0029">Amino-acid transport</keyword>
<dbReference type="CDD" id="cd06358">
    <property type="entry name" value="PBP1_NHase"/>
    <property type="match status" value="1"/>
</dbReference>
<evidence type="ECO:0000256" key="3">
    <source>
        <dbReference type="ARBA" id="ARBA00022729"/>
    </source>
</evidence>
<dbReference type="InterPro" id="IPR028081">
    <property type="entry name" value="Leu-bd"/>
</dbReference>
<dbReference type="InterPro" id="IPR028082">
    <property type="entry name" value="Peripla_BP_I"/>
</dbReference>
<dbReference type="InterPro" id="IPR000709">
    <property type="entry name" value="Leu_Ile_Val-bd"/>
</dbReference>
<protein>
    <submittedName>
        <fullName evidence="6">Substrate-binding domain-containing protein</fullName>
    </submittedName>
</protein>
<feature type="domain" description="Leucine-binding protein" evidence="5">
    <location>
        <begin position="2"/>
        <end position="337"/>
    </location>
</feature>
<dbReference type="PANTHER" id="PTHR47628">
    <property type="match status" value="1"/>
</dbReference>
<dbReference type="PRINTS" id="PR00337">
    <property type="entry name" value="LEUILEVALBP"/>
</dbReference>
<accession>A0ABV3PPS3</accession>
<evidence type="ECO:0000313" key="6">
    <source>
        <dbReference type="EMBL" id="MEW9307309.1"/>
    </source>
</evidence>
<dbReference type="EMBL" id="JBFNQD010000005">
    <property type="protein sequence ID" value="MEW9307309.1"/>
    <property type="molecule type" value="Genomic_DNA"/>
</dbReference>
<keyword evidence="3" id="KW-0732">Signal</keyword>
<evidence type="ECO:0000313" key="7">
    <source>
        <dbReference type="Proteomes" id="UP001555786"/>
    </source>
</evidence>
<comment type="caution">
    <text evidence="6">The sequence shown here is derived from an EMBL/GenBank/DDBJ whole genome shotgun (WGS) entry which is preliminary data.</text>
</comment>
<dbReference type="Pfam" id="PF13458">
    <property type="entry name" value="Peripla_BP_6"/>
    <property type="match status" value="1"/>
</dbReference>
<dbReference type="Proteomes" id="UP001555786">
    <property type="component" value="Unassembled WGS sequence"/>
</dbReference>
<evidence type="ECO:0000256" key="1">
    <source>
        <dbReference type="ARBA" id="ARBA00010062"/>
    </source>
</evidence>
<keyword evidence="2" id="KW-0813">Transport</keyword>
<comment type="similarity">
    <text evidence="1">Belongs to the leucine-binding protein family.</text>
</comment>
<organism evidence="6 7">
    <name type="scientific">Labrys neptuniae</name>
    <dbReference type="NCBI Taxonomy" id="376174"/>
    <lineage>
        <taxon>Bacteria</taxon>
        <taxon>Pseudomonadati</taxon>
        <taxon>Pseudomonadota</taxon>
        <taxon>Alphaproteobacteria</taxon>
        <taxon>Hyphomicrobiales</taxon>
        <taxon>Xanthobacteraceae</taxon>
        <taxon>Labrys</taxon>
    </lineage>
</organism>
<name>A0ABV3PPS3_9HYPH</name>
<evidence type="ECO:0000256" key="4">
    <source>
        <dbReference type="ARBA" id="ARBA00022970"/>
    </source>
</evidence>
<evidence type="ECO:0000259" key="5">
    <source>
        <dbReference type="Pfam" id="PF13458"/>
    </source>
</evidence>
<dbReference type="RefSeq" id="WP_311937139.1">
    <property type="nucleotide sequence ID" value="NZ_JAVSCS010000015.1"/>
</dbReference>
<sequence length="347" mass="37597">MIKIGLLTPRQGPAGIWSASAEASAILAVAEINVAGGLIGQELELVLADAGTTGRSAALAAADIVDIDEVDAVVALVPSYARRAISHAVAGRVPYIYTPQFEGHESDRGVVTVGETSKELLHPGIAWLANKKAVRRYYLVGNDYVWPRATFEEARHIIQSAGGIVVGETILPFGFDDYEPLLDKIRRAQPDVVMPYLLGYEAIGFNRAFSEAGLARKILRFSSAIDETILYGLGADCTENLFVTSAYFSALRSRNNDAFLERYHSCFGETPPPMNGFGQSCYEGIHCLACLVASAGGLRPGDLRRRVGRAMQVRTARGFKARIVAGGSQPVHFAEVDGHEFRVRDPW</sequence>
<gene>
    <name evidence="6" type="ORF">ABXS05_17285</name>
</gene>